<dbReference type="PROSITE" id="PS51257">
    <property type="entry name" value="PROKAR_LIPOPROTEIN"/>
    <property type="match status" value="1"/>
</dbReference>
<evidence type="ECO:0000313" key="7">
    <source>
        <dbReference type="Proteomes" id="UP000572007"/>
    </source>
</evidence>
<comment type="caution">
    <text evidence="6">The sequence shown here is derived from an EMBL/GenBank/DDBJ whole genome shotgun (WGS) entry which is preliminary data.</text>
</comment>
<dbReference type="NCBIfam" id="TIGR02136">
    <property type="entry name" value="ptsS_2"/>
    <property type="match status" value="1"/>
</dbReference>
<dbReference type="FunFam" id="3.40.190.10:FF:000055">
    <property type="entry name" value="Phosphate ABC transporter, phosphate-binding protein"/>
    <property type="match status" value="1"/>
</dbReference>
<dbReference type="InterPro" id="IPR011862">
    <property type="entry name" value="Phos-bd"/>
</dbReference>
<reference evidence="6 7" key="1">
    <citation type="submission" date="2020-04" db="EMBL/GenBank/DDBJ databases">
        <title>MicrobeNet Type strains.</title>
        <authorList>
            <person name="Nicholson A.C."/>
        </authorList>
    </citation>
    <scope>NUCLEOTIDE SEQUENCE [LARGE SCALE GENOMIC DNA]</scope>
    <source>
        <strain evidence="6 7">DSM 44960</strain>
    </source>
</reference>
<dbReference type="PANTHER" id="PTHR30570">
    <property type="entry name" value="PERIPLASMIC PHOSPHATE BINDING COMPONENT OF PHOSPHATE ABC TRANSPORTER"/>
    <property type="match status" value="1"/>
</dbReference>
<keyword evidence="3 4" id="KW-0732">Signal</keyword>
<proteinExistence type="inferred from homology"/>
<keyword evidence="4" id="KW-0592">Phosphate transport</keyword>
<accession>A0A846W1L8</accession>
<feature type="domain" description="PBP" evidence="5">
    <location>
        <begin position="31"/>
        <end position="282"/>
    </location>
</feature>
<evidence type="ECO:0000313" key="6">
    <source>
        <dbReference type="EMBL" id="NKX86646.1"/>
    </source>
</evidence>
<dbReference type="Proteomes" id="UP000572007">
    <property type="component" value="Unassembled WGS sequence"/>
</dbReference>
<keyword evidence="7" id="KW-1185">Reference proteome</keyword>
<gene>
    <name evidence="6" type="ORF">HGA10_04865</name>
</gene>
<feature type="signal peptide" evidence="4">
    <location>
        <begin position="1"/>
        <end position="26"/>
    </location>
</feature>
<dbReference type="CDD" id="cd13654">
    <property type="entry name" value="PBP2_phosphate_like_2"/>
    <property type="match status" value="1"/>
</dbReference>
<dbReference type="Gene3D" id="3.40.190.10">
    <property type="entry name" value="Periplasmic binding protein-like II"/>
    <property type="match status" value="2"/>
</dbReference>
<dbReference type="EMBL" id="JAAXOM010000001">
    <property type="protein sequence ID" value="NKX86646.1"/>
    <property type="molecule type" value="Genomic_DNA"/>
</dbReference>
<dbReference type="InterPro" id="IPR050811">
    <property type="entry name" value="Phosphate_ABC_transporter"/>
</dbReference>
<keyword evidence="2 4" id="KW-0813">Transport</keyword>
<dbReference type="GO" id="GO:0042301">
    <property type="term" value="F:phosphate ion binding"/>
    <property type="evidence" value="ECO:0007669"/>
    <property type="project" value="UniProtKB-UniRule"/>
</dbReference>
<comment type="similarity">
    <text evidence="1 4">Belongs to the PstS family.</text>
</comment>
<dbReference type="AlphaFoldDB" id="A0A846W1L8"/>
<evidence type="ECO:0000259" key="5">
    <source>
        <dbReference type="Pfam" id="PF12849"/>
    </source>
</evidence>
<evidence type="ECO:0000256" key="2">
    <source>
        <dbReference type="ARBA" id="ARBA00022448"/>
    </source>
</evidence>
<dbReference type="InterPro" id="IPR024370">
    <property type="entry name" value="PBP_domain"/>
</dbReference>
<dbReference type="RefSeq" id="WP_067639052.1">
    <property type="nucleotide sequence ID" value="NZ_JAAXOM010000001.1"/>
</dbReference>
<dbReference type="PANTHER" id="PTHR30570:SF1">
    <property type="entry name" value="PHOSPHATE-BINDING PROTEIN PSTS"/>
    <property type="match status" value="1"/>
</dbReference>
<dbReference type="SUPFAM" id="SSF53850">
    <property type="entry name" value="Periplasmic binding protein-like II"/>
    <property type="match status" value="1"/>
</dbReference>
<evidence type="ECO:0000256" key="4">
    <source>
        <dbReference type="RuleBase" id="RU367119"/>
    </source>
</evidence>
<protein>
    <recommendedName>
        <fullName evidence="4">Phosphate-binding protein</fullName>
    </recommendedName>
</protein>
<sequence>MTKRTRVHLTAASAVAALTLALSACGSDPAGPSLSGPVVIDGSSTVEPLSAAAGELFMQDHKDVQVTVGTSGTGGGFKKFCVGETDISNASRPIKDAEKQLCTDKNVQFSELHVANDALTVVVNKSNTWANCLTVAQLKKIWEPSSTVKNWNEVDPSFPNEPLNLYGAGPDSGTFDYFTGVINGKEGDSRKDYNPTEDDNITVQGVAGAKGGLGYFGFSYFEENESKLKAVQIDGGNGCVAPSVEAAQDGTYKPLARPLFIYVSDTGVKKPQVEKFAEFYIDRNDAIVEAAKFVPLTDAQKDKTRAALADLKAKAGAK</sequence>
<name>A0A846W1L8_9NOCA</name>
<dbReference type="GO" id="GO:0006817">
    <property type="term" value="P:phosphate ion transport"/>
    <property type="evidence" value="ECO:0007669"/>
    <property type="project" value="UniProtKB-UniRule"/>
</dbReference>
<organism evidence="6 7">
    <name type="scientific">Nocardia coubleae</name>
    <dbReference type="NCBI Taxonomy" id="356147"/>
    <lineage>
        <taxon>Bacteria</taxon>
        <taxon>Bacillati</taxon>
        <taxon>Actinomycetota</taxon>
        <taxon>Actinomycetes</taxon>
        <taxon>Mycobacteriales</taxon>
        <taxon>Nocardiaceae</taxon>
        <taxon>Nocardia</taxon>
    </lineage>
</organism>
<dbReference type="Pfam" id="PF12849">
    <property type="entry name" value="PBP_like_2"/>
    <property type="match status" value="1"/>
</dbReference>
<evidence type="ECO:0000256" key="3">
    <source>
        <dbReference type="ARBA" id="ARBA00022729"/>
    </source>
</evidence>
<evidence type="ECO:0000256" key="1">
    <source>
        <dbReference type="ARBA" id="ARBA00008725"/>
    </source>
</evidence>
<comment type="function">
    <text evidence="4">Involved in the system for phosphate transport across the cytoplasmic membrane.</text>
</comment>
<feature type="chain" id="PRO_5039763698" description="Phosphate-binding protein" evidence="4">
    <location>
        <begin position="27"/>
        <end position="318"/>
    </location>
</feature>